<sequence length="334" mass="37095">MASEPQHQSTKILVLGAGELGLPILQSLATHPVTQSSPDVTVTLLLRPSSLASPSPSITSLQSFGVQMIACDIASSSIDEVAQVFKGYDTIVSCLGYASGPGTQLKLVKAVLATASLRRAEDAERKRPKLRYFPWQFGVDYAKIGPGSSQDLFDEQLEVRRILRSHEDDVEWVIVSTGVFMSYLFSEFFGIVELKQGEGGVVRALGSWDNMLTVTTVEDIGKLTAEILFTQHPHIANQIVYVASDTLSYSQVGDVVDFVVQHKRPGGRKVKRELWTVEHLDEELRKDPNDVLKKYRATFARGEGVAWDFGETFNWERGIEVVRAREWAEEHLSV</sequence>
<keyword evidence="1" id="KW-0521">NADP</keyword>
<evidence type="ECO:0000256" key="2">
    <source>
        <dbReference type="ARBA" id="ARBA00023002"/>
    </source>
</evidence>
<dbReference type="InterPro" id="IPR045312">
    <property type="entry name" value="PCBER-like"/>
</dbReference>
<dbReference type="HOGENOM" id="CLU_059949_0_0_1"/>
<keyword evidence="5" id="KW-1185">Reference proteome</keyword>
<dbReference type="InterPro" id="IPR008030">
    <property type="entry name" value="NmrA-like"/>
</dbReference>
<protein>
    <recommendedName>
        <fullName evidence="3">NmrA-like domain-containing protein</fullName>
    </recommendedName>
</protein>
<dbReference type="Proteomes" id="UP000027265">
    <property type="component" value="Unassembled WGS sequence"/>
</dbReference>
<reference evidence="5" key="1">
    <citation type="journal article" date="2014" name="Proc. Natl. Acad. Sci. U.S.A.">
        <title>Extensive sampling of basidiomycete genomes demonstrates inadequacy of the white-rot/brown-rot paradigm for wood decay fungi.</title>
        <authorList>
            <person name="Riley R."/>
            <person name="Salamov A.A."/>
            <person name="Brown D.W."/>
            <person name="Nagy L.G."/>
            <person name="Floudas D."/>
            <person name="Held B.W."/>
            <person name="Levasseur A."/>
            <person name="Lombard V."/>
            <person name="Morin E."/>
            <person name="Otillar R."/>
            <person name="Lindquist E.A."/>
            <person name="Sun H."/>
            <person name="LaButti K.M."/>
            <person name="Schmutz J."/>
            <person name="Jabbour D."/>
            <person name="Luo H."/>
            <person name="Baker S.E."/>
            <person name="Pisabarro A.G."/>
            <person name="Walton J.D."/>
            <person name="Blanchette R.A."/>
            <person name="Henrissat B."/>
            <person name="Martin F."/>
            <person name="Cullen D."/>
            <person name="Hibbett D.S."/>
            <person name="Grigoriev I.V."/>
        </authorList>
    </citation>
    <scope>NUCLEOTIDE SEQUENCE [LARGE SCALE GENOMIC DNA]</scope>
    <source>
        <strain evidence="5">MUCL 33604</strain>
    </source>
</reference>
<name>A0A067Q669_9AGAM</name>
<dbReference type="PANTHER" id="PTHR47706">
    <property type="entry name" value="NMRA-LIKE FAMILY PROTEIN"/>
    <property type="match status" value="1"/>
</dbReference>
<dbReference type="OrthoDB" id="5283654at2759"/>
<dbReference type="Gene3D" id="3.90.25.10">
    <property type="entry name" value="UDP-galactose 4-epimerase, domain 1"/>
    <property type="match status" value="1"/>
</dbReference>
<gene>
    <name evidence="4" type="ORF">JAAARDRAFT_175603</name>
</gene>
<evidence type="ECO:0000256" key="1">
    <source>
        <dbReference type="ARBA" id="ARBA00022857"/>
    </source>
</evidence>
<evidence type="ECO:0000313" key="5">
    <source>
        <dbReference type="Proteomes" id="UP000027265"/>
    </source>
</evidence>
<dbReference type="InParanoid" id="A0A067Q669"/>
<evidence type="ECO:0000259" key="3">
    <source>
        <dbReference type="Pfam" id="PF05368"/>
    </source>
</evidence>
<dbReference type="SUPFAM" id="SSF51735">
    <property type="entry name" value="NAD(P)-binding Rossmann-fold domains"/>
    <property type="match status" value="1"/>
</dbReference>
<keyword evidence="2" id="KW-0560">Oxidoreductase</keyword>
<dbReference type="InterPro" id="IPR036291">
    <property type="entry name" value="NAD(P)-bd_dom_sf"/>
</dbReference>
<dbReference type="GO" id="GO:0016491">
    <property type="term" value="F:oxidoreductase activity"/>
    <property type="evidence" value="ECO:0007669"/>
    <property type="project" value="UniProtKB-KW"/>
</dbReference>
<dbReference type="EMBL" id="KL197716">
    <property type="protein sequence ID" value="KDQ58962.1"/>
    <property type="molecule type" value="Genomic_DNA"/>
</dbReference>
<dbReference type="CDD" id="cd05259">
    <property type="entry name" value="PCBER_SDR_a"/>
    <property type="match status" value="1"/>
</dbReference>
<proteinExistence type="predicted"/>
<dbReference type="Gene3D" id="3.40.50.720">
    <property type="entry name" value="NAD(P)-binding Rossmann-like Domain"/>
    <property type="match status" value="1"/>
</dbReference>
<dbReference type="InterPro" id="IPR051609">
    <property type="entry name" value="NmrA/Isoflavone_reductase-like"/>
</dbReference>
<dbReference type="AlphaFoldDB" id="A0A067Q669"/>
<feature type="domain" description="NmrA-like" evidence="3">
    <location>
        <begin position="9"/>
        <end position="256"/>
    </location>
</feature>
<dbReference type="PANTHER" id="PTHR47706:SF6">
    <property type="entry name" value="NMRA-LIKE FAMILY PROTEIN (AFU_ORTHOLOGUE AFUA_6G00280)"/>
    <property type="match status" value="1"/>
</dbReference>
<accession>A0A067Q669</accession>
<evidence type="ECO:0000313" key="4">
    <source>
        <dbReference type="EMBL" id="KDQ58962.1"/>
    </source>
</evidence>
<dbReference type="Pfam" id="PF05368">
    <property type="entry name" value="NmrA"/>
    <property type="match status" value="1"/>
</dbReference>
<organism evidence="4 5">
    <name type="scientific">Jaapia argillacea MUCL 33604</name>
    <dbReference type="NCBI Taxonomy" id="933084"/>
    <lineage>
        <taxon>Eukaryota</taxon>
        <taxon>Fungi</taxon>
        <taxon>Dikarya</taxon>
        <taxon>Basidiomycota</taxon>
        <taxon>Agaricomycotina</taxon>
        <taxon>Agaricomycetes</taxon>
        <taxon>Agaricomycetidae</taxon>
        <taxon>Jaapiales</taxon>
        <taxon>Jaapiaceae</taxon>
        <taxon>Jaapia</taxon>
    </lineage>
</organism>